<evidence type="ECO:0000256" key="5">
    <source>
        <dbReference type="RuleBase" id="RU367022"/>
    </source>
</evidence>
<keyword evidence="5" id="KW-0187">Copper transport</keyword>
<feature type="compositionally biased region" description="Polar residues" evidence="6">
    <location>
        <begin position="130"/>
        <end position="145"/>
    </location>
</feature>
<dbReference type="Pfam" id="PF04145">
    <property type="entry name" value="Ctr"/>
    <property type="match status" value="1"/>
</dbReference>
<feature type="transmembrane region" description="Helical" evidence="5">
    <location>
        <begin position="83"/>
        <end position="108"/>
    </location>
</feature>
<dbReference type="InterPro" id="IPR007274">
    <property type="entry name" value="Cop_transporter"/>
</dbReference>
<comment type="subcellular location">
    <subcellularLocation>
        <location evidence="1 5">Membrane</location>
        <topology evidence="1 5">Multi-pass membrane protein</topology>
    </subcellularLocation>
</comment>
<accession>K0KVC3</accession>
<evidence type="ECO:0000313" key="7">
    <source>
        <dbReference type="EMBL" id="CCH45103.1"/>
    </source>
</evidence>
<gene>
    <name evidence="7" type="ORF">BN7_4681</name>
</gene>
<feature type="transmembrane region" description="Helical" evidence="5">
    <location>
        <begin position="177"/>
        <end position="198"/>
    </location>
</feature>
<evidence type="ECO:0000256" key="1">
    <source>
        <dbReference type="ARBA" id="ARBA00004141"/>
    </source>
</evidence>
<evidence type="ECO:0000256" key="6">
    <source>
        <dbReference type="SAM" id="MobiDB-lite"/>
    </source>
</evidence>
<evidence type="ECO:0000313" key="8">
    <source>
        <dbReference type="Proteomes" id="UP000009328"/>
    </source>
</evidence>
<dbReference type="EMBL" id="CAIF01000179">
    <property type="protein sequence ID" value="CCH45103.1"/>
    <property type="molecule type" value="Genomic_DNA"/>
</dbReference>
<dbReference type="STRING" id="1206466.K0KVC3"/>
<keyword evidence="5" id="KW-0813">Transport</keyword>
<proteinExistence type="inferred from homology"/>
<name>K0KVC3_WICCF</name>
<dbReference type="PANTHER" id="PTHR12483">
    <property type="entry name" value="SOLUTE CARRIER FAMILY 31 COPPER TRANSPORTERS"/>
    <property type="match status" value="1"/>
</dbReference>
<dbReference type="HOGENOM" id="CLU_093528_0_0_1"/>
<reference evidence="7 8" key="1">
    <citation type="journal article" date="2012" name="Eukaryot. Cell">
        <title>Draft genome sequence of Wickerhamomyces ciferrii NRRL Y-1031 F-60-10.</title>
        <authorList>
            <person name="Schneider J."/>
            <person name="Andrea H."/>
            <person name="Blom J."/>
            <person name="Jaenicke S."/>
            <person name="Ruckert C."/>
            <person name="Schorsch C."/>
            <person name="Szczepanowski R."/>
            <person name="Farwick M."/>
            <person name="Goesmann A."/>
            <person name="Puhler A."/>
            <person name="Schaffer S."/>
            <person name="Tauch A."/>
            <person name="Kohler T."/>
            <person name="Brinkrolf K."/>
        </authorList>
    </citation>
    <scope>NUCLEOTIDE SEQUENCE [LARGE SCALE GENOMIC DNA]</scope>
    <source>
        <strain evidence="8">ATCC 14091 / BCRC 22168 / CBS 111 / JCM 3599 / NBRC 0793 / NRRL Y-1031 F-60-10</strain>
    </source>
</reference>
<protein>
    <recommendedName>
        <fullName evidence="5">Copper transport protein</fullName>
    </recommendedName>
</protein>
<keyword evidence="2 5" id="KW-0812">Transmembrane</keyword>
<dbReference type="eggNOG" id="ENOG502QVCV">
    <property type="taxonomic scope" value="Eukaryota"/>
</dbReference>
<dbReference type="AlphaFoldDB" id="K0KVC3"/>
<dbReference type="PANTHER" id="PTHR12483:SF27">
    <property type="entry name" value="COPPER TRANSPORT PROTEIN CTR1"/>
    <property type="match status" value="1"/>
</dbReference>
<keyword evidence="4 5" id="KW-0472">Membrane</keyword>
<dbReference type="Proteomes" id="UP000009328">
    <property type="component" value="Unassembled WGS sequence"/>
</dbReference>
<dbReference type="GO" id="GO:0005375">
    <property type="term" value="F:copper ion transmembrane transporter activity"/>
    <property type="evidence" value="ECO:0007669"/>
    <property type="project" value="UniProtKB-UniRule"/>
</dbReference>
<evidence type="ECO:0000256" key="3">
    <source>
        <dbReference type="ARBA" id="ARBA00022989"/>
    </source>
</evidence>
<organism evidence="7 8">
    <name type="scientific">Wickerhamomyces ciferrii (strain ATCC 14091 / BCRC 22168 / CBS 111 / JCM 3599 / NBRC 0793 / NRRL Y-1031 F-60-10)</name>
    <name type="common">Yeast</name>
    <name type="synonym">Pichia ciferrii</name>
    <dbReference type="NCBI Taxonomy" id="1206466"/>
    <lineage>
        <taxon>Eukaryota</taxon>
        <taxon>Fungi</taxon>
        <taxon>Dikarya</taxon>
        <taxon>Ascomycota</taxon>
        <taxon>Saccharomycotina</taxon>
        <taxon>Saccharomycetes</taxon>
        <taxon>Phaffomycetales</taxon>
        <taxon>Wickerhamomycetaceae</taxon>
        <taxon>Wickerhamomyces</taxon>
    </lineage>
</organism>
<evidence type="ECO:0000256" key="2">
    <source>
        <dbReference type="ARBA" id="ARBA00022692"/>
    </source>
</evidence>
<keyword evidence="5" id="KW-0406">Ion transport</keyword>
<feature type="region of interest" description="Disordered" evidence="6">
    <location>
        <begin position="130"/>
        <end position="152"/>
    </location>
</feature>
<evidence type="ECO:0000256" key="4">
    <source>
        <dbReference type="ARBA" id="ARBA00023136"/>
    </source>
</evidence>
<keyword evidence="3 5" id="KW-1133">Transmembrane helix</keyword>
<comment type="similarity">
    <text evidence="5">Belongs to the copper transporter (Ctr) (TC 1.A.56) family. SLC31A subfamily.</text>
</comment>
<comment type="caution">
    <text evidence="7">The sequence shown here is derived from an EMBL/GenBank/DDBJ whole genome shotgun (WGS) entry which is preliminary data.</text>
</comment>
<dbReference type="GO" id="GO:0005886">
    <property type="term" value="C:plasma membrane"/>
    <property type="evidence" value="ECO:0007669"/>
    <property type="project" value="TreeGrafter"/>
</dbReference>
<keyword evidence="5" id="KW-0186">Copper</keyword>
<sequence>MMDMGSSSMSMDMASSTASASMSMDHHSMSMSMPMSSSTSSSMSGMDSMDGMDMDMSMNTFLTTKYSGYPVIFQTLKASNGASAFGIFCILFFTAFATRGLTFLGAYLQQKVFTPPKKFDLSENHNHTTTINKSDINESSNTVDTESNESHTQKHLKNRSVLAQFLDITPTSIYRDFIRLLLAFLSAMFGYALMLAAMTFIIPYFFAIILGLSFGEVFFFRLASIMEINQSESFCESFH</sequence>
<feature type="transmembrane region" description="Helical" evidence="5">
    <location>
        <begin position="204"/>
        <end position="223"/>
    </location>
</feature>
<keyword evidence="8" id="KW-1185">Reference proteome</keyword>
<dbReference type="InParanoid" id="K0KVC3"/>